<comment type="caution">
    <text evidence="8">The sequence shown here is derived from an EMBL/GenBank/DDBJ whole genome shotgun (WGS) entry which is preliminary data.</text>
</comment>
<evidence type="ECO:0000313" key="8">
    <source>
        <dbReference type="EMBL" id="VTJ80653.1"/>
    </source>
</evidence>
<dbReference type="PANTHER" id="PTHR11461:SF165">
    <property type="entry name" value="ALPHA-1-ANTITRYPSIN"/>
    <property type="match status" value="1"/>
</dbReference>
<comment type="similarity">
    <text evidence="1">Belongs to the serpin family.</text>
</comment>
<dbReference type="Proteomes" id="UP000335636">
    <property type="component" value="Unassembled WGS sequence"/>
</dbReference>
<evidence type="ECO:0000256" key="6">
    <source>
        <dbReference type="SAM" id="MobiDB-lite"/>
    </source>
</evidence>
<evidence type="ECO:0000259" key="7">
    <source>
        <dbReference type="Pfam" id="PF00079"/>
    </source>
</evidence>
<evidence type="ECO:0000256" key="3">
    <source>
        <dbReference type="ARBA" id="ARBA00022729"/>
    </source>
</evidence>
<dbReference type="SUPFAM" id="SSF56574">
    <property type="entry name" value="Serpins"/>
    <property type="match status" value="1"/>
</dbReference>
<name>A0A5E4CFI2_MARMO</name>
<dbReference type="Pfam" id="PF00079">
    <property type="entry name" value="Serpin"/>
    <property type="match status" value="1"/>
</dbReference>
<dbReference type="FunFam" id="2.10.310.10:FF:000001">
    <property type="entry name" value="Serpin family A member 1"/>
    <property type="match status" value="1"/>
</dbReference>
<dbReference type="PANTHER" id="PTHR11461">
    <property type="entry name" value="SERINE PROTEASE INHIBITOR, SERPIN"/>
    <property type="match status" value="1"/>
</dbReference>
<dbReference type="GO" id="GO:0004867">
    <property type="term" value="F:serine-type endopeptidase inhibitor activity"/>
    <property type="evidence" value="ECO:0007669"/>
    <property type="project" value="UniProtKB-KW"/>
</dbReference>
<dbReference type="Gene3D" id="3.30.497.10">
    <property type="entry name" value="Antithrombin, subunit I, domain 2"/>
    <property type="match status" value="1"/>
</dbReference>
<dbReference type="GO" id="GO:0005615">
    <property type="term" value="C:extracellular space"/>
    <property type="evidence" value="ECO:0007669"/>
    <property type="project" value="InterPro"/>
</dbReference>
<evidence type="ECO:0000256" key="1">
    <source>
        <dbReference type="ARBA" id="ARBA00009500"/>
    </source>
</evidence>
<evidence type="ECO:0000313" key="9">
    <source>
        <dbReference type="Proteomes" id="UP000335636"/>
    </source>
</evidence>
<gene>
    <name evidence="8" type="ORF">MONAX_5E025316</name>
</gene>
<keyword evidence="3" id="KW-0732">Signal</keyword>
<keyword evidence="5" id="KW-0325">Glycoprotein</keyword>
<feature type="compositionally biased region" description="Basic and acidic residues" evidence="6">
    <location>
        <begin position="7"/>
        <end position="19"/>
    </location>
</feature>
<keyword evidence="2" id="KW-0646">Protease inhibitor</keyword>
<dbReference type="InterPro" id="IPR000215">
    <property type="entry name" value="Serpin_fam"/>
</dbReference>
<dbReference type="Gene3D" id="2.10.310.10">
    <property type="entry name" value="Serpins superfamily"/>
    <property type="match status" value="1"/>
</dbReference>
<organism evidence="8 9">
    <name type="scientific">Marmota monax</name>
    <name type="common">Woodchuck</name>
    <dbReference type="NCBI Taxonomy" id="9995"/>
    <lineage>
        <taxon>Eukaryota</taxon>
        <taxon>Metazoa</taxon>
        <taxon>Chordata</taxon>
        <taxon>Craniata</taxon>
        <taxon>Vertebrata</taxon>
        <taxon>Euteleostomi</taxon>
        <taxon>Mammalia</taxon>
        <taxon>Eutheria</taxon>
        <taxon>Euarchontoglires</taxon>
        <taxon>Glires</taxon>
        <taxon>Rodentia</taxon>
        <taxon>Sciuromorpha</taxon>
        <taxon>Sciuridae</taxon>
        <taxon>Xerinae</taxon>
        <taxon>Marmotini</taxon>
        <taxon>Marmota</taxon>
    </lineage>
</organism>
<dbReference type="InterPro" id="IPR036186">
    <property type="entry name" value="Serpin_sf"/>
</dbReference>
<evidence type="ECO:0000256" key="4">
    <source>
        <dbReference type="ARBA" id="ARBA00022900"/>
    </source>
</evidence>
<keyword evidence="4" id="KW-0722">Serine protease inhibitor</keyword>
<feature type="domain" description="Serpin" evidence="7">
    <location>
        <begin position="41"/>
        <end position="152"/>
    </location>
</feature>
<evidence type="ECO:0000256" key="2">
    <source>
        <dbReference type="ARBA" id="ARBA00022690"/>
    </source>
</evidence>
<dbReference type="InterPro" id="IPR042178">
    <property type="entry name" value="Serpin_sf_1"/>
</dbReference>
<proteinExistence type="inferred from homology"/>
<sequence length="155" mass="16862">MAVGGDRAGRKITNQERKHFQSTMGPAEPQRLCEPLISCLHTSSVNFHFPKLCISGTIDLKSVLTSLGITKVFSNEADLSGIKEDAPLRVSQALHKAVLSFNEKGTEDEGDTVKGPMALTLAPQVKFNSPFLVIIYEHSTKSPLFVGKVVNPTQQ</sequence>
<feature type="region of interest" description="Disordered" evidence="6">
    <location>
        <begin position="1"/>
        <end position="27"/>
    </location>
</feature>
<evidence type="ECO:0000256" key="5">
    <source>
        <dbReference type="ARBA" id="ARBA00023180"/>
    </source>
</evidence>
<reference evidence="8" key="1">
    <citation type="submission" date="2019-04" db="EMBL/GenBank/DDBJ databases">
        <authorList>
            <person name="Alioto T."/>
            <person name="Alioto T."/>
        </authorList>
    </citation>
    <scope>NUCLEOTIDE SEQUENCE [LARGE SCALE GENOMIC DNA]</scope>
</reference>
<dbReference type="EMBL" id="CABDUW010001329">
    <property type="protein sequence ID" value="VTJ80653.1"/>
    <property type="molecule type" value="Genomic_DNA"/>
</dbReference>
<dbReference type="InterPro" id="IPR023795">
    <property type="entry name" value="Serpin_CS"/>
</dbReference>
<accession>A0A5E4CFI2</accession>
<dbReference type="PROSITE" id="PS00284">
    <property type="entry name" value="SERPIN"/>
    <property type="match status" value="1"/>
</dbReference>
<protein>
    <recommendedName>
        <fullName evidence="7">Serpin domain-containing protein</fullName>
    </recommendedName>
</protein>
<dbReference type="AlphaFoldDB" id="A0A5E4CFI2"/>
<dbReference type="InterPro" id="IPR023796">
    <property type="entry name" value="Serpin_dom"/>
</dbReference>
<keyword evidence="9" id="KW-1185">Reference proteome</keyword>